<feature type="domain" description="4Fe-4S Mo/W bis-MGD-type" evidence="10">
    <location>
        <begin position="44"/>
        <end position="102"/>
    </location>
</feature>
<gene>
    <name evidence="11" type="ORF">BKP35_11925</name>
</gene>
<keyword evidence="6" id="KW-0479">Metal-binding</keyword>
<keyword evidence="7" id="KW-0560">Oxidoreductase</keyword>
<dbReference type="Gene3D" id="2.20.25.90">
    <property type="entry name" value="ADC-like domains"/>
    <property type="match status" value="1"/>
</dbReference>
<evidence type="ECO:0000256" key="7">
    <source>
        <dbReference type="ARBA" id="ARBA00023002"/>
    </source>
</evidence>
<dbReference type="InterPro" id="IPR006963">
    <property type="entry name" value="Mopterin_OxRdtase_4Fe-4S_dom"/>
</dbReference>
<evidence type="ECO:0000313" key="11">
    <source>
        <dbReference type="EMBL" id="OIJ11638.1"/>
    </source>
</evidence>
<dbReference type="GO" id="GO:0051539">
    <property type="term" value="F:4 iron, 4 sulfur cluster binding"/>
    <property type="evidence" value="ECO:0007669"/>
    <property type="project" value="UniProtKB-KW"/>
</dbReference>
<dbReference type="InterPro" id="IPR019546">
    <property type="entry name" value="TAT_signal_bac_arc"/>
</dbReference>
<dbReference type="SUPFAM" id="SSF53706">
    <property type="entry name" value="Formate dehydrogenase/DMSO reductase, domains 1-3"/>
    <property type="match status" value="1"/>
</dbReference>
<protein>
    <submittedName>
        <fullName evidence="11">Formate dehydrogenase</fullName>
    </submittedName>
</protein>
<dbReference type="GO" id="GO:0009055">
    <property type="term" value="F:electron transfer activity"/>
    <property type="evidence" value="ECO:0007669"/>
    <property type="project" value="TreeGrafter"/>
</dbReference>
<evidence type="ECO:0000256" key="9">
    <source>
        <dbReference type="ARBA" id="ARBA00023014"/>
    </source>
</evidence>
<comment type="similarity">
    <text evidence="4">Belongs to the prokaryotic molybdopterin-containing oxidoreductase family.</text>
</comment>
<keyword evidence="9" id="KW-0411">Iron-sulfur</keyword>
<dbReference type="InterPro" id="IPR006311">
    <property type="entry name" value="TAT_signal"/>
</dbReference>
<evidence type="ECO:0000256" key="3">
    <source>
        <dbReference type="ARBA" id="ARBA00004196"/>
    </source>
</evidence>
<dbReference type="SMART" id="SM00926">
    <property type="entry name" value="Molybdop_Fe4S4"/>
    <property type="match status" value="1"/>
</dbReference>
<dbReference type="InterPro" id="IPR027467">
    <property type="entry name" value="MopterinOxRdtase_cofactor_BS"/>
</dbReference>
<evidence type="ECO:0000259" key="10">
    <source>
        <dbReference type="PROSITE" id="PS51669"/>
    </source>
</evidence>
<proteinExistence type="inferred from homology"/>
<dbReference type="GO" id="GO:0030313">
    <property type="term" value="C:cell envelope"/>
    <property type="evidence" value="ECO:0007669"/>
    <property type="project" value="UniProtKB-SubCell"/>
</dbReference>
<dbReference type="EMBL" id="MLQQ01000026">
    <property type="protein sequence ID" value="OIJ11638.1"/>
    <property type="molecule type" value="Genomic_DNA"/>
</dbReference>
<dbReference type="Gene3D" id="3.40.50.740">
    <property type="match status" value="1"/>
</dbReference>
<dbReference type="GO" id="GO:0030151">
    <property type="term" value="F:molybdenum ion binding"/>
    <property type="evidence" value="ECO:0007669"/>
    <property type="project" value="TreeGrafter"/>
</dbReference>
<comment type="cofactor">
    <cofactor evidence="2">
        <name>[4Fe-4S] cluster</name>
        <dbReference type="ChEBI" id="CHEBI:49883"/>
    </cofactor>
</comment>
<comment type="caution">
    <text evidence="11">The sequence shown here is derived from an EMBL/GenBank/DDBJ whole genome shotgun (WGS) entry which is preliminary data.</text>
</comment>
<dbReference type="AlphaFoldDB" id="A0A1S2LGL0"/>
<comment type="subcellular location">
    <subcellularLocation>
        <location evidence="3">Cell envelope</location>
    </subcellularLocation>
</comment>
<dbReference type="PANTHER" id="PTHR43598">
    <property type="entry name" value="TUNGSTEN-CONTAINING FORMYLMETHANOFURAN DEHYDROGENASE 2 SUBUNIT B"/>
    <property type="match status" value="1"/>
</dbReference>
<dbReference type="Pfam" id="PF10518">
    <property type="entry name" value="TAT_signal"/>
    <property type="match status" value="1"/>
</dbReference>
<reference evidence="11 12" key="1">
    <citation type="submission" date="2016-10" db="EMBL/GenBank/DDBJ databases">
        <title>Draft genome sequences of four alkaliphilic bacteria belonging to the Anaerobacillus genus.</title>
        <authorList>
            <person name="Bassil N.M."/>
            <person name="Lloyd J.R."/>
        </authorList>
    </citation>
    <scope>NUCLEOTIDE SEQUENCE [LARGE SCALE GENOMIC DNA]</scope>
    <source>
        <strain evidence="11 12">DSM 15340</strain>
    </source>
</reference>
<evidence type="ECO:0000256" key="1">
    <source>
        <dbReference type="ARBA" id="ARBA00001942"/>
    </source>
</evidence>
<evidence type="ECO:0000256" key="6">
    <source>
        <dbReference type="ARBA" id="ARBA00022723"/>
    </source>
</evidence>
<dbReference type="PROSITE" id="PS51318">
    <property type="entry name" value="TAT"/>
    <property type="match status" value="1"/>
</dbReference>
<accession>A0A1S2LGL0</accession>
<keyword evidence="12" id="KW-1185">Reference proteome</keyword>
<sequence length="190" mass="21160">MFDLSRRQFLKLSGATAATVAVVELGFNPNEAKAQANEYKIARASTTPTICPYCSVGCGILVHVNEEKNDVLYTEGDPDHPINKGSLCSKGTSIRQLYTSDRRVEKPLYRAPGSSEWVEKDWDWTLNKIAEKIKKTRDESFVERENGITVNRTEAIASLGGAALENEECYLIAKFMRGLGATFIEHQARI</sequence>
<dbReference type="Pfam" id="PF04879">
    <property type="entry name" value="Molybdop_Fe4S4"/>
    <property type="match status" value="1"/>
</dbReference>
<organism evidence="11 12">
    <name type="scientific">Anaerobacillus arseniciselenatis</name>
    <dbReference type="NCBI Taxonomy" id="85682"/>
    <lineage>
        <taxon>Bacteria</taxon>
        <taxon>Bacillati</taxon>
        <taxon>Bacillota</taxon>
        <taxon>Bacilli</taxon>
        <taxon>Bacillales</taxon>
        <taxon>Bacillaceae</taxon>
        <taxon>Anaerobacillus</taxon>
    </lineage>
</organism>
<name>A0A1S2LGL0_9BACI</name>
<dbReference type="PROSITE" id="PS51669">
    <property type="entry name" value="4FE4S_MOW_BIS_MGD"/>
    <property type="match status" value="1"/>
</dbReference>
<evidence type="ECO:0000313" key="12">
    <source>
        <dbReference type="Proteomes" id="UP000180098"/>
    </source>
</evidence>
<dbReference type="NCBIfam" id="TIGR01409">
    <property type="entry name" value="TAT_signal_seq"/>
    <property type="match status" value="1"/>
</dbReference>
<dbReference type="GO" id="GO:0009061">
    <property type="term" value="P:anaerobic respiration"/>
    <property type="evidence" value="ECO:0007669"/>
    <property type="project" value="TreeGrafter"/>
</dbReference>
<evidence type="ECO:0000256" key="2">
    <source>
        <dbReference type="ARBA" id="ARBA00001966"/>
    </source>
</evidence>
<keyword evidence="8" id="KW-0408">Iron</keyword>
<dbReference type="GO" id="GO:0016491">
    <property type="term" value="F:oxidoreductase activity"/>
    <property type="evidence" value="ECO:0007669"/>
    <property type="project" value="UniProtKB-KW"/>
</dbReference>
<dbReference type="Proteomes" id="UP000180098">
    <property type="component" value="Unassembled WGS sequence"/>
</dbReference>
<dbReference type="PROSITE" id="PS00551">
    <property type="entry name" value="MOLYBDOPTERIN_PROK_1"/>
    <property type="match status" value="1"/>
</dbReference>
<keyword evidence="5" id="KW-0004">4Fe-4S</keyword>
<evidence type="ECO:0000256" key="4">
    <source>
        <dbReference type="ARBA" id="ARBA00010312"/>
    </source>
</evidence>
<evidence type="ECO:0000256" key="5">
    <source>
        <dbReference type="ARBA" id="ARBA00022485"/>
    </source>
</evidence>
<comment type="cofactor">
    <cofactor evidence="1">
        <name>Mo-bis(molybdopterin guanine dinucleotide)</name>
        <dbReference type="ChEBI" id="CHEBI:60539"/>
    </cofactor>
</comment>
<dbReference type="PANTHER" id="PTHR43598:SF1">
    <property type="entry name" value="FORMATE DEHYDROGENASE-O MAJOR SUBUNIT"/>
    <property type="match status" value="1"/>
</dbReference>
<evidence type="ECO:0000256" key="8">
    <source>
        <dbReference type="ARBA" id="ARBA00023004"/>
    </source>
</evidence>